<dbReference type="InterPro" id="IPR027635">
    <property type="entry name" value="Lantibiotic2_lead_pep_dom"/>
</dbReference>
<keyword evidence="2" id="KW-1185">Reference proteome</keyword>
<organism evidence="1 2">
    <name type="scientific">Dictyobacter vulcani</name>
    <dbReference type="NCBI Taxonomy" id="2607529"/>
    <lineage>
        <taxon>Bacteria</taxon>
        <taxon>Bacillati</taxon>
        <taxon>Chloroflexota</taxon>
        <taxon>Ktedonobacteria</taxon>
        <taxon>Ktedonobacterales</taxon>
        <taxon>Dictyobacteraceae</taxon>
        <taxon>Dictyobacter</taxon>
    </lineage>
</organism>
<accession>A0A5J4KSV6</accession>
<evidence type="ECO:0008006" key="3">
    <source>
        <dbReference type="Google" id="ProtNLM"/>
    </source>
</evidence>
<gene>
    <name evidence="1" type="ORF">KDW_37020</name>
</gene>
<dbReference type="AlphaFoldDB" id="A0A5J4KSV6"/>
<dbReference type="GO" id="GO:0042742">
    <property type="term" value="P:defense response to bacterium"/>
    <property type="evidence" value="ECO:0007669"/>
    <property type="project" value="InterPro"/>
</dbReference>
<sequence>MTIDITRAWKDAQYRDSLTSEQLAQIPANPVGSFELNDGDLANINGATSIGTPVASTSNSSSLLGVNLNVGGCCSTAGYAQDACCGTVTGSAYQGGRWHLSYVYDDSGSSCCSTGGYTTGGCC</sequence>
<proteinExistence type="predicted"/>
<protein>
    <recommendedName>
        <fullName evidence="3">Mersacidin/lichenicidin family type 2 lantibiotic</fullName>
    </recommendedName>
</protein>
<dbReference type="Proteomes" id="UP000326912">
    <property type="component" value="Unassembled WGS sequence"/>
</dbReference>
<dbReference type="RefSeq" id="WP_151757419.1">
    <property type="nucleotide sequence ID" value="NZ_BKZW01000002.1"/>
</dbReference>
<dbReference type="EMBL" id="BKZW01000002">
    <property type="protein sequence ID" value="GER89540.1"/>
    <property type="molecule type" value="Genomic_DNA"/>
</dbReference>
<comment type="caution">
    <text evidence="1">The sequence shown here is derived from an EMBL/GenBank/DDBJ whole genome shotgun (WGS) entry which is preliminary data.</text>
</comment>
<dbReference type="NCBIfam" id="TIGR03898">
    <property type="entry name" value="lanti_MRSA_kill"/>
    <property type="match status" value="1"/>
</dbReference>
<evidence type="ECO:0000313" key="1">
    <source>
        <dbReference type="EMBL" id="GER89540.1"/>
    </source>
</evidence>
<reference evidence="1 2" key="1">
    <citation type="submission" date="2019-10" db="EMBL/GenBank/DDBJ databases">
        <title>Dictyobacter vulcani sp. nov., within the class Ktedonobacteria, isolated from soil of volcanic Mt. Zao.</title>
        <authorList>
            <person name="Zheng Y."/>
            <person name="Wang C.M."/>
            <person name="Sakai Y."/>
            <person name="Abe K."/>
            <person name="Yokota A."/>
            <person name="Yabe S."/>
        </authorList>
    </citation>
    <scope>NUCLEOTIDE SEQUENCE [LARGE SCALE GENOMIC DNA]</scope>
    <source>
        <strain evidence="1 2">W12</strain>
    </source>
</reference>
<name>A0A5J4KSV6_9CHLR</name>
<evidence type="ECO:0000313" key="2">
    <source>
        <dbReference type="Proteomes" id="UP000326912"/>
    </source>
</evidence>